<dbReference type="RefSeq" id="XP_067492470.1">
    <property type="nucleotide sequence ID" value="XM_067634397.1"/>
</dbReference>
<evidence type="ECO:0000256" key="1">
    <source>
        <dbReference type="SAM" id="MobiDB-lite"/>
    </source>
</evidence>
<keyword evidence="3" id="KW-1185">Reference proteome</keyword>
<organism evidence="2 3">
    <name type="scientific">Arthrobotrys flagrans</name>
    <name type="common">Nematode-trapping fungus</name>
    <name type="synonym">Trichothecium flagrans</name>
    <dbReference type="NCBI Taxonomy" id="97331"/>
    <lineage>
        <taxon>Eukaryota</taxon>
        <taxon>Fungi</taxon>
        <taxon>Dikarya</taxon>
        <taxon>Ascomycota</taxon>
        <taxon>Pezizomycotina</taxon>
        <taxon>Orbiliomycetes</taxon>
        <taxon>Orbiliales</taxon>
        <taxon>Orbiliaceae</taxon>
        <taxon>Arthrobotrys</taxon>
    </lineage>
</organism>
<feature type="compositionally biased region" description="Acidic residues" evidence="1">
    <location>
        <begin position="308"/>
        <end position="319"/>
    </location>
</feature>
<proteinExistence type="predicted"/>
<dbReference type="AlphaFoldDB" id="A0A437A739"/>
<dbReference type="OrthoDB" id="5387522at2759"/>
<reference evidence="2 3" key="1">
    <citation type="submission" date="2019-01" db="EMBL/GenBank/DDBJ databases">
        <title>Intercellular communication is required for trap formation in the nematode-trapping fungus Duddingtonia flagrans.</title>
        <authorList>
            <person name="Youssar L."/>
            <person name="Wernet V."/>
            <person name="Hensel N."/>
            <person name="Hildebrandt H.-G."/>
            <person name="Fischer R."/>
        </authorList>
    </citation>
    <scope>NUCLEOTIDE SEQUENCE [LARGE SCALE GENOMIC DNA]</scope>
    <source>
        <strain evidence="2 3">CBS H-5679</strain>
    </source>
</reference>
<gene>
    <name evidence="2" type="ORF">DFL_005177</name>
</gene>
<feature type="compositionally biased region" description="Basic and acidic residues" evidence="1">
    <location>
        <begin position="376"/>
        <end position="396"/>
    </location>
</feature>
<sequence>MEVLAQIVQGTQQLRHQRPRKIIKLKLPKPALQNLGAAPNPWDSNTKIKTTLDKMASTSSITLDLPTRCSINENQFKLDQNMLETLGRVTIRHIWATSRVRRCPGTTMAHVVEQPAEWIVHLECKGYKSIGSLFRIGMITSTKILVGTLWAALKAPPKYFDLSPVTKSSVHGIQWRDVEQFLERLQSTTDTASTETETSILQATEKNVVQPDFDKLMASPVSPLLSESTMPGQPPKTKKRKYRDLNAPLPPGETWLNMPELSSPLSTPPDTQRRKLRQGRHFRNVNYSADLESSPESDEDGGRIVSDLADESEENEENSESSSGDEYQESEKEISEDGNRSISEVTDSDETNEEGDEPPRLPRKRCTPLKFWGAKEIQKNQEMVKKALRGTARETVTETTKGGARENTVKEKSPAETRETREDKNANGNQQKSSEVNAPISSTPQTLDPTKEPQSQMKVKDASGTNNGTADLVNQNPPKSHSTSPEHPVQKRTSRVSRAPSPLPDDDMVYFSPGIKAQEILTEFKALRNLTKHNYDHYKNVERKVAKISEDQFKKDEKLDILIQEMGEVRESMKELTSAVTLLFAFCKGQDL</sequence>
<dbReference type="GeneID" id="93587488"/>
<evidence type="ECO:0000313" key="3">
    <source>
        <dbReference type="Proteomes" id="UP000283090"/>
    </source>
</evidence>
<dbReference type="EMBL" id="SAEB01000006">
    <property type="protein sequence ID" value="RVD86926.1"/>
    <property type="molecule type" value="Genomic_DNA"/>
</dbReference>
<comment type="caution">
    <text evidence="2">The sequence shown here is derived from an EMBL/GenBank/DDBJ whole genome shotgun (WGS) entry which is preliminary data.</text>
</comment>
<feature type="compositionally biased region" description="Acidic residues" evidence="1">
    <location>
        <begin position="346"/>
        <end position="356"/>
    </location>
</feature>
<feature type="compositionally biased region" description="Basic and acidic residues" evidence="1">
    <location>
        <begin position="329"/>
        <end position="339"/>
    </location>
</feature>
<protein>
    <submittedName>
        <fullName evidence="2">Uncharacterized protein</fullName>
    </submittedName>
</protein>
<name>A0A437A739_ARTFL</name>
<dbReference type="Proteomes" id="UP000283090">
    <property type="component" value="Unassembled WGS sequence"/>
</dbReference>
<feature type="compositionally biased region" description="Polar residues" evidence="1">
    <location>
        <begin position="426"/>
        <end position="485"/>
    </location>
</feature>
<feature type="compositionally biased region" description="Basic residues" evidence="1">
    <location>
        <begin position="274"/>
        <end position="283"/>
    </location>
</feature>
<feature type="compositionally biased region" description="Basic and acidic residues" evidence="1">
    <location>
        <begin position="403"/>
        <end position="425"/>
    </location>
</feature>
<dbReference type="VEuPathDB" id="FungiDB:DFL_005177"/>
<feature type="region of interest" description="Disordered" evidence="1">
    <location>
        <begin position="220"/>
        <end position="505"/>
    </location>
</feature>
<accession>A0A437A739</accession>
<evidence type="ECO:0000313" key="2">
    <source>
        <dbReference type="EMBL" id="RVD86926.1"/>
    </source>
</evidence>